<feature type="compositionally biased region" description="Acidic residues" evidence="13">
    <location>
        <begin position="351"/>
        <end position="360"/>
    </location>
</feature>
<evidence type="ECO:0000256" key="8">
    <source>
        <dbReference type="ARBA" id="ARBA00023055"/>
    </source>
</evidence>
<dbReference type="RefSeq" id="XP_030995692.1">
    <property type="nucleotide sequence ID" value="XM_031140229.1"/>
</dbReference>
<dbReference type="OrthoDB" id="18982at2759"/>
<feature type="compositionally biased region" description="Polar residues" evidence="13">
    <location>
        <begin position="1195"/>
        <end position="1214"/>
    </location>
</feature>
<evidence type="ECO:0000256" key="5">
    <source>
        <dbReference type="ARBA" id="ARBA00022448"/>
    </source>
</evidence>
<evidence type="ECO:0000256" key="9">
    <source>
        <dbReference type="ARBA" id="ARBA00023136"/>
    </source>
</evidence>
<dbReference type="GO" id="GO:0034727">
    <property type="term" value="P:piecemeal microautophagy of the nucleus"/>
    <property type="evidence" value="ECO:0007669"/>
    <property type="project" value="TreeGrafter"/>
</dbReference>
<evidence type="ECO:0000313" key="15">
    <source>
        <dbReference type="Proteomes" id="UP000319257"/>
    </source>
</evidence>
<feature type="region of interest" description="Disordered" evidence="13">
    <location>
        <begin position="610"/>
        <end position="647"/>
    </location>
</feature>
<name>A0A507BA90_9PEZI</name>
<gene>
    <name evidence="14" type="ORF">E0L32_005681</name>
</gene>
<feature type="compositionally biased region" description="Basic and acidic residues" evidence="13">
    <location>
        <begin position="539"/>
        <end position="554"/>
    </location>
</feature>
<keyword evidence="5" id="KW-0813">Transport</keyword>
<evidence type="ECO:0000256" key="10">
    <source>
        <dbReference type="ARBA" id="ARBA00024479"/>
    </source>
</evidence>
<evidence type="ECO:0000256" key="2">
    <source>
        <dbReference type="ARBA" id="ARBA00004623"/>
    </source>
</evidence>
<dbReference type="PANTHER" id="PTHR13190">
    <property type="entry name" value="AUTOPHAGY-RELATED 2, ISOFORM A"/>
    <property type="match status" value="1"/>
</dbReference>
<evidence type="ECO:0000256" key="1">
    <source>
        <dbReference type="ARBA" id="ARBA00004406"/>
    </source>
</evidence>
<feature type="region of interest" description="Disordered" evidence="13">
    <location>
        <begin position="409"/>
        <end position="451"/>
    </location>
</feature>
<dbReference type="GO" id="GO:0043495">
    <property type="term" value="F:protein-membrane adaptor activity"/>
    <property type="evidence" value="ECO:0007669"/>
    <property type="project" value="TreeGrafter"/>
</dbReference>
<evidence type="ECO:0000256" key="6">
    <source>
        <dbReference type="ARBA" id="ARBA00022824"/>
    </source>
</evidence>
<feature type="compositionally biased region" description="Polar residues" evidence="13">
    <location>
        <begin position="366"/>
        <end position="388"/>
    </location>
</feature>
<dbReference type="InParanoid" id="A0A507BA90"/>
<feature type="region of interest" description="Disordered" evidence="13">
    <location>
        <begin position="1192"/>
        <end position="1214"/>
    </location>
</feature>
<sequence length="2057" mass="223783">MAALFETFRASSMPKRLLRYALSRLDLLDAETLDMENLDLALGRTNTLEFRDAGIKLKKLRKLLNLPPSFHLLKAKVAVLRITIPIDFYTSPITVEVDGVDVRLKFTPKDETEQQRKRREKSSEASEIVPNPVDLAESFLEQQPPAERKQLEEALVAETHDMGASLAMSEDENDEDSQYGTGQALSLPAFMADFLQGIVDRLQVSIRGVTFQVDVEVMLDNAATTPELVTLQLAMDGVSVEGVTVGALDESDGPRIVPKEGKRHISLDNIRAFLITETNVFSSLAQSPSIPSSLASRSPSVSTGPAFSREASIAGRTMDEGSFDGSIEVDSGNDPMQDSEDAFDIPYEFDAPGEEQDDLPEGAASPASSLSTPRASLYQGSPASSQSPIEPMGPIDSQALHYSTLIRGAEDEPDPRESGHLDAAFPWEPMEDSVDSSPASDTSSSGAVEDLAQSHVFSHEEAESMYMSAFSQTESTRLRSAMPGGWDSPAHSPDNSPKAQRMEPKPSPPPEDVELPSEEITPSDPLQASEVHPIQSHVEIAEREPSPKPDHDPVETTPPQVPDEIPQDGAATPRGPTRLVKEVLSMKTLSVHIPSNHKHIQVPIPTPSSMGRSVAPNLPGAFSVHSSLPTPSVSQLDQSHAPEVQPPQKDNILEINLSPLELRFDASIGFLIARIIGELLASLTGSETNPKEQTTATVDKKESSPLNVRITAEKISLLFLDKLAGVADTAERILGQQSAGFQHDVLLQAILENLKVETAQSTVSTETVVDLEKFRFGYANADIICFDREIQMRTSVRDVFPAGGADVSMKLTQYPDVTRCEINTLPLMVQVDLQRLDETFSWFGGLSSFLGMGSSMASTTSMMSPVKTTPKPRGVRFDTPHSPGAPAAEESSLTHESKIDVRVGGMHLGIIGRDCSVSLDTSAVKIASRQNLLGVTISRVRLAGPNLRNSRSETPVVAEISNTRLEYQPGPRDTDLERLLELITPSKVKFDDSDDVIMVDTLLRQRRKGPILRLTSDEARVTVRNIAQLQCLPALGEELARLGTVAKYLPEDDRPGLLTLGLIRKCNVSVDVGGRFGTVETSLQDLEVAQITMPSLVAVAVGGVTVTRNQIEDLIGSSNLPPSQDDQSPVLMIRIIGDEIEPVIKVKMRGLNFEYRVSTIMDVLDLADDATPQDFEASLAASVANLGEQAHTAITGRTSKSSPVTAGRASTGTGKPTTVDLAIRECILGLNPLGLTSKLNIVLVEAQVAVTLPKDENVQTTGTFHKASLLLIDDISTVSSGAVTFVPSHTKRLSGGAPPSRDLVSHLCAKGFVDICQISSAKATVKIATGDDGQKRVNVDFRDDLLVLETCADSAQTLIALANALTPPTPPSKEIKFKTEVMPVKDLLASISIDAFGNAEGNYNLEDDFALSEAPGEEEDPFGDYTGSVISDDGILGGDLDEVQGTLFDASASNFTESIAGQEPADLLEDDDLSIHEDHFGAGSELEGTAHRWNSAKNTYDHSKNPMAKKSPFRVCVRDVHVIWNLFDGYDWQHTRDVITKTVHEVEAKAYERRSRAERRAMYQEEEEEEETVIGDFLFNSIYIGIPANHDPRELTQAINQNLYGDRMTETESVTTTVTATPSRVGGGHHPRAKKLKLHRSRHHKITFELRGLNVDLVVFPPGSGETQNSIDVRVQDLEIFDHVPTSTWKKFATYDQDAGERQLKAPMVHLEILNVRPVPELAATEIVLRATVLPLRLHVDQDALDFITRFFEFKDDSSPVHASPSDVPFIQRAEINSIPVQLDFKPKRVDYAGLRSGHTTEFMNFLILESARMTLRHTIIYGTSGFDRLGKTLNDIWMPDVKRHQLPGVLAGLAPVRSLVNVGSGFKDLIEIPIREYQRDGRIVRSISKGAAAFAKTTGTELVKLGAKVATGTQYVLQGAEGMLVRRPAAAASPGGGGGDWEEDDMSDEEQRKQISLYADQPTGVVQGLRHAYTSLARDLNTARDAIIAVPAEVRESASAKGAARAVMKRAPTIIFRPAIGATKAIGQTLLGATNTLDPRNIRRMEEKYKSGPGRM</sequence>
<dbReference type="GO" id="GO:0000045">
    <property type="term" value="P:autophagosome assembly"/>
    <property type="evidence" value="ECO:0007669"/>
    <property type="project" value="TreeGrafter"/>
</dbReference>
<dbReference type="GO" id="GO:0061709">
    <property type="term" value="P:reticulophagy"/>
    <property type="evidence" value="ECO:0007669"/>
    <property type="project" value="TreeGrafter"/>
</dbReference>
<dbReference type="EMBL" id="SKBQ01000030">
    <property type="protein sequence ID" value="TPX13981.1"/>
    <property type="molecule type" value="Genomic_DNA"/>
</dbReference>
<dbReference type="GO" id="GO:0005789">
    <property type="term" value="C:endoplasmic reticulum membrane"/>
    <property type="evidence" value="ECO:0007669"/>
    <property type="project" value="UniProtKB-SubCell"/>
</dbReference>
<feature type="compositionally biased region" description="Low complexity" evidence="13">
    <location>
        <begin position="435"/>
        <end position="445"/>
    </location>
</feature>
<feature type="region of interest" description="Disordered" evidence="13">
    <location>
        <begin position="861"/>
        <end position="896"/>
    </location>
</feature>
<feature type="compositionally biased region" description="Low complexity" evidence="13">
    <location>
        <begin position="286"/>
        <end position="302"/>
    </location>
</feature>
<comment type="catalytic activity">
    <reaction evidence="12">
        <text>a 1,2-diacyl-sn-glycero-3-phosphocholine(in) = a 1,2-diacyl-sn-glycero-3-phosphocholine(out)</text>
        <dbReference type="Rhea" id="RHEA:38571"/>
        <dbReference type="ChEBI" id="CHEBI:57643"/>
    </reaction>
</comment>
<feature type="region of interest" description="Disordered" evidence="13">
    <location>
        <begin position="475"/>
        <end position="576"/>
    </location>
</feature>
<evidence type="ECO:0000256" key="3">
    <source>
        <dbReference type="ARBA" id="ARBA00009714"/>
    </source>
</evidence>
<evidence type="ECO:0000256" key="7">
    <source>
        <dbReference type="ARBA" id="ARBA00023006"/>
    </source>
</evidence>
<dbReference type="Pfam" id="PF13329">
    <property type="entry name" value="ATG2_CAD"/>
    <property type="match status" value="1"/>
</dbReference>
<organism evidence="14 15">
    <name type="scientific">Thyridium curvatum</name>
    <dbReference type="NCBI Taxonomy" id="1093900"/>
    <lineage>
        <taxon>Eukaryota</taxon>
        <taxon>Fungi</taxon>
        <taxon>Dikarya</taxon>
        <taxon>Ascomycota</taxon>
        <taxon>Pezizomycotina</taxon>
        <taxon>Sordariomycetes</taxon>
        <taxon>Sordariomycetidae</taxon>
        <taxon>Thyridiales</taxon>
        <taxon>Thyridiaceae</taxon>
        <taxon>Thyridium</taxon>
    </lineage>
</organism>
<dbReference type="InterPro" id="IPR026849">
    <property type="entry name" value="ATG2"/>
</dbReference>
<keyword evidence="9" id="KW-0472">Membrane</keyword>
<comment type="catalytic activity">
    <reaction evidence="11">
        <text>a 1,2-diacyl-sn-glycero-3-phosphoethanolamine(in) = a 1,2-diacyl-sn-glycero-3-phosphoethanolamine(out)</text>
        <dbReference type="Rhea" id="RHEA:38895"/>
        <dbReference type="ChEBI" id="CHEBI:64612"/>
    </reaction>
</comment>
<evidence type="ECO:0000256" key="13">
    <source>
        <dbReference type="SAM" id="MobiDB-lite"/>
    </source>
</evidence>
<dbReference type="Proteomes" id="UP000319257">
    <property type="component" value="Unassembled WGS sequence"/>
</dbReference>
<dbReference type="PANTHER" id="PTHR13190:SF1">
    <property type="entry name" value="AUTOPHAGY-RELATED 2, ISOFORM A"/>
    <property type="match status" value="1"/>
</dbReference>
<proteinExistence type="inferred from homology"/>
<dbReference type="GO" id="GO:0061908">
    <property type="term" value="C:phagophore"/>
    <property type="evidence" value="ECO:0007669"/>
    <property type="project" value="TreeGrafter"/>
</dbReference>
<comment type="catalytic activity">
    <reaction evidence="10">
        <text>a 1,2-diacyl-sn-glycero-3-phospho-L-serine(in) = a 1,2-diacyl-sn-glycero-3-phospho-L-serine(out)</text>
        <dbReference type="Rhea" id="RHEA:38663"/>
        <dbReference type="ChEBI" id="CHEBI:57262"/>
    </reaction>
</comment>
<protein>
    <recommendedName>
        <fullName evidence="4">Autophagy-related protein 2</fullName>
    </recommendedName>
</protein>
<reference evidence="14 15" key="1">
    <citation type="submission" date="2019-06" db="EMBL/GenBank/DDBJ databases">
        <title>Draft genome sequence of the filamentous fungus Phialemoniopsis curvata isolated from diesel fuel.</title>
        <authorList>
            <person name="Varaljay V.A."/>
            <person name="Lyon W.J."/>
            <person name="Crouch A.L."/>
            <person name="Drake C.E."/>
            <person name="Hollomon J.M."/>
            <person name="Nadeau L.J."/>
            <person name="Nunn H.S."/>
            <person name="Stevenson B.S."/>
            <person name="Bojanowski C.L."/>
            <person name="Crookes-Goodson W.J."/>
        </authorList>
    </citation>
    <scope>NUCLEOTIDE SEQUENCE [LARGE SCALE GENOMIC DNA]</scope>
    <source>
        <strain evidence="14 15">D216</strain>
    </source>
</reference>
<dbReference type="GO" id="GO:0061723">
    <property type="term" value="P:glycophagy"/>
    <property type="evidence" value="ECO:0007669"/>
    <property type="project" value="TreeGrafter"/>
</dbReference>
<evidence type="ECO:0000256" key="12">
    <source>
        <dbReference type="ARBA" id="ARBA00024631"/>
    </source>
</evidence>
<evidence type="ECO:0000256" key="11">
    <source>
        <dbReference type="ARBA" id="ARBA00024615"/>
    </source>
</evidence>
<comment type="caution">
    <text evidence="14">The sequence shown here is derived from an EMBL/GenBank/DDBJ whole genome shotgun (WGS) entry which is preliminary data.</text>
</comment>
<feature type="compositionally biased region" description="Polar residues" evidence="13">
    <location>
        <begin position="624"/>
        <end position="638"/>
    </location>
</feature>
<evidence type="ECO:0000256" key="4">
    <source>
        <dbReference type="ARBA" id="ARBA00018070"/>
    </source>
</evidence>
<dbReference type="GO" id="GO:0032266">
    <property type="term" value="F:phosphatidylinositol-3-phosphate binding"/>
    <property type="evidence" value="ECO:0007669"/>
    <property type="project" value="TreeGrafter"/>
</dbReference>
<keyword evidence="7" id="KW-0072">Autophagy</keyword>
<evidence type="ECO:0000313" key="14">
    <source>
        <dbReference type="EMBL" id="TPX13981.1"/>
    </source>
</evidence>
<keyword evidence="15" id="KW-1185">Reference proteome</keyword>
<dbReference type="GO" id="GO:0006869">
    <property type="term" value="P:lipid transport"/>
    <property type="evidence" value="ECO:0007669"/>
    <property type="project" value="UniProtKB-KW"/>
</dbReference>
<keyword evidence="6" id="KW-0256">Endoplasmic reticulum</keyword>
<comment type="similarity">
    <text evidence="3">Belongs to the ATG2 family.</text>
</comment>
<dbReference type="FunCoup" id="A0A507BA90">
    <property type="interactions" value="40"/>
</dbReference>
<accession>A0A507BA90</accession>
<dbReference type="STRING" id="1093900.A0A507BA90"/>
<comment type="subcellular location">
    <subcellularLocation>
        <location evidence="1">Endoplasmic reticulum membrane</location>
        <topology evidence="1">Peripheral membrane protein</topology>
    </subcellularLocation>
    <subcellularLocation>
        <location evidence="2">Preautophagosomal structure membrane</location>
        <topology evidence="2">Peripheral membrane protein</topology>
    </subcellularLocation>
</comment>
<dbReference type="GeneID" id="41973128"/>
<keyword evidence="8" id="KW-0445">Lipid transport</keyword>
<dbReference type="GO" id="GO:0034045">
    <property type="term" value="C:phagophore assembly site membrane"/>
    <property type="evidence" value="ECO:0007669"/>
    <property type="project" value="UniProtKB-SubCell"/>
</dbReference>
<dbReference type="GO" id="GO:0000422">
    <property type="term" value="P:autophagy of mitochondrion"/>
    <property type="evidence" value="ECO:0007669"/>
    <property type="project" value="TreeGrafter"/>
</dbReference>
<feature type="region of interest" description="Disordered" evidence="13">
    <location>
        <begin position="286"/>
        <end position="395"/>
    </location>
</feature>